<protein>
    <submittedName>
        <fullName evidence="2">Uncharacterized protein</fullName>
    </submittedName>
</protein>
<sequence length="186" mass="22139">MINKIKNIWNKYGFEIILLFCVLFILIGGFIRKITNTQGTWSKSNYESYNTYKDSRNFVPLDEKNDSKGEIETRRVLEAIFRKPFKKDRPNFLLNPVTGGTNALELDCYNAELNIAAEYNGEQHYKYIPFMHKNKEAFLNQKYRDDMKYRICKEKGIDLIIIPYTVKINNIYSYITDQLRYMGYKM</sequence>
<feature type="transmembrane region" description="Helical" evidence="1">
    <location>
        <begin position="12"/>
        <end position="31"/>
    </location>
</feature>
<evidence type="ECO:0000256" key="1">
    <source>
        <dbReference type="SAM" id="Phobius"/>
    </source>
</evidence>
<keyword evidence="1" id="KW-1133">Transmembrane helix</keyword>
<accession>A0A6C0IYY6</accession>
<organism evidence="2">
    <name type="scientific">viral metagenome</name>
    <dbReference type="NCBI Taxonomy" id="1070528"/>
    <lineage>
        <taxon>unclassified sequences</taxon>
        <taxon>metagenomes</taxon>
        <taxon>organismal metagenomes</taxon>
    </lineage>
</organism>
<keyword evidence="1" id="KW-0472">Membrane</keyword>
<name>A0A6C0IYY6_9ZZZZ</name>
<dbReference type="Gene3D" id="3.40.960.10">
    <property type="entry name" value="VSR Endonuclease"/>
    <property type="match status" value="1"/>
</dbReference>
<proteinExistence type="predicted"/>
<evidence type="ECO:0000313" key="2">
    <source>
        <dbReference type="EMBL" id="QHT98564.1"/>
    </source>
</evidence>
<dbReference type="AlphaFoldDB" id="A0A6C0IYY6"/>
<dbReference type="EMBL" id="MN740294">
    <property type="protein sequence ID" value="QHT98564.1"/>
    <property type="molecule type" value="Genomic_DNA"/>
</dbReference>
<keyword evidence="1" id="KW-0812">Transmembrane</keyword>
<reference evidence="2" key="1">
    <citation type="journal article" date="2020" name="Nature">
        <title>Giant virus diversity and host interactions through global metagenomics.</title>
        <authorList>
            <person name="Schulz F."/>
            <person name="Roux S."/>
            <person name="Paez-Espino D."/>
            <person name="Jungbluth S."/>
            <person name="Walsh D.A."/>
            <person name="Denef V.J."/>
            <person name="McMahon K.D."/>
            <person name="Konstantinidis K.T."/>
            <person name="Eloe-Fadrosh E.A."/>
            <person name="Kyrpides N.C."/>
            <person name="Woyke T."/>
        </authorList>
    </citation>
    <scope>NUCLEOTIDE SEQUENCE</scope>
    <source>
        <strain evidence="2">GVMAG-M-3300025676-16</strain>
    </source>
</reference>